<dbReference type="PANTHER" id="PTHR11792">
    <property type="entry name" value="ARRESTIN"/>
    <property type="match status" value="1"/>
</dbReference>
<evidence type="ECO:0000313" key="5">
    <source>
        <dbReference type="Proteomes" id="UP000747542"/>
    </source>
</evidence>
<dbReference type="SMART" id="SM01017">
    <property type="entry name" value="Arrestin_C"/>
    <property type="match status" value="3"/>
</dbReference>
<dbReference type="PANTHER" id="PTHR11792:SF23">
    <property type="entry name" value="PHOSRESTIN-1"/>
    <property type="match status" value="1"/>
</dbReference>
<sequence length="1130" mass="124837">ILPTGKVTAYLSRRDFVDHITHTSPVDGVVVVDNDYLRGRRVYARVAVTYRYGREEDEVMGLHFSKEMEVVNTEVAPNVNTEELTDVQERLIKKLGGNAHAFTVTLPQTAPCSVTLESGDDTSAQPLGVTFDLRIYVADRKEENPHRRNSVSFAVRKVQFASSQPSARQPQTLVSKSFTFSPGKLNMEVSLDRDVYFHGQAVEAKLSINNCSKKTVKNIKAQVVQHMEVTMTNSHFSRVVSSLESREGCPITPGANFNKTFSLTPVASSNQKRFGIALDGRIKDQDANLASSTMAATGKNVNDALGIIVSYSLRVKLNCGAIGGELAADLPFKLMHPDPTATKATLRKMQSTDNFEFEEFARLRRGQSVFKKTAPNGKVTAYLSRRDFVDHITHTSPVDGVVVVDNDYLRGRRVYARVAVTYRYGREEDEVMGLHFSKEMEVVNTEVAPNVNTEELTDVQERLIKKLGGNAHAFTVTLPQTAPCSVTLESGDDTSAQPLGVTFDLRIYVADRKEENPHRRNSVSFAVRKVQFASSQPSARQPQTLVSKSFTFSPGKLNMEVSLDRDVYFHGQAVEAKLSINNCSKKTVKNIKAQVVQHMEVTMTNSHFSRVVSSLESREGCPITPGANFNKTFSLTPVASSNQKRFGIALDGRIKDQDANLASSTMAATGKNVNDALGIIVSYSLRVKLNCGAIGGELAADLPFKLMHPDPTATKATLRKMQSTDNFEFEEFARLRRGQSSVVVVSSVFMAVAVKVYKKTAPNGKVTAYLSRRDFVDHITHTSPVDGVVVVDNDYLRGRRVYARVAVTYRYGREEDEVMGLHFSKEMEVVNTEVAPNVNTEELTDVQERLIKKLGGNAHAFTVTLPQTAPCSVTLESGDDTSAQPLGVTFDLRIYVADRKEENPHRRNSVSFAVRKVQFYTVQANIRQPQTLVSKGFTLSPGRLNMEVSLNREVFCHGQAVEAKLSINNCSKKTVKNIKAQVVQHMEVTMTNSHFSRVVSSLESREGCPITPGANFNKTFSLTPVASSNQKRFGIALDGRIKDQDANLASSTMAATGKNVNDALGIIVSYSLRVKLNCGAIGGELAADLPFKLMHPDPSTQRPPLRKTHSNDFEFEEFNRLRRGQSVLDD</sequence>
<dbReference type="FunFam" id="2.60.40.840:FF:000002">
    <property type="entry name" value="Arrestin 3"/>
    <property type="match status" value="3"/>
</dbReference>
<evidence type="ECO:0000256" key="1">
    <source>
        <dbReference type="ARBA" id="ARBA00005298"/>
    </source>
</evidence>
<dbReference type="Pfam" id="PF00339">
    <property type="entry name" value="Arrestin_N"/>
    <property type="match status" value="3"/>
</dbReference>
<name>A0A8J5KCN3_HOMAM</name>
<evidence type="ECO:0000256" key="2">
    <source>
        <dbReference type="ARBA" id="ARBA00022606"/>
    </source>
</evidence>
<dbReference type="Pfam" id="PF02752">
    <property type="entry name" value="Arrestin_C"/>
    <property type="match status" value="3"/>
</dbReference>
<dbReference type="GO" id="GO:0005737">
    <property type="term" value="C:cytoplasm"/>
    <property type="evidence" value="ECO:0007669"/>
    <property type="project" value="TreeGrafter"/>
</dbReference>
<keyword evidence="2" id="KW-0716">Sensory transduction</keyword>
<dbReference type="GO" id="GO:0045494">
    <property type="term" value="P:photoreceptor cell maintenance"/>
    <property type="evidence" value="ECO:0007669"/>
    <property type="project" value="UniProtKB-ARBA"/>
</dbReference>
<dbReference type="SUPFAM" id="SSF81296">
    <property type="entry name" value="E set domains"/>
    <property type="match status" value="6"/>
</dbReference>
<dbReference type="GO" id="GO:0007165">
    <property type="term" value="P:signal transduction"/>
    <property type="evidence" value="ECO:0007669"/>
    <property type="project" value="InterPro"/>
</dbReference>
<proteinExistence type="inferred from homology"/>
<dbReference type="GO" id="GO:0007608">
    <property type="term" value="P:sensory perception of smell"/>
    <property type="evidence" value="ECO:0007669"/>
    <property type="project" value="UniProtKB-ARBA"/>
</dbReference>
<reference evidence="4" key="1">
    <citation type="journal article" date="2021" name="Sci. Adv.">
        <title>The American lobster genome reveals insights on longevity, neural, and immune adaptations.</title>
        <authorList>
            <person name="Polinski J.M."/>
            <person name="Zimin A.V."/>
            <person name="Clark K.F."/>
            <person name="Kohn A.B."/>
            <person name="Sadowski N."/>
            <person name="Timp W."/>
            <person name="Ptitsyn A."/>
            <person name="Khanna P."/>
            <person name="Romanova D.Y."/>
            <person name="Williams P."/>
            <person name="Greenwood S.J."/>
            <person name="Moroz L.L."/>
            <person name="Walt D.R."/>
            <person name="Bodnar A.G."/>
        </authorList>
    </citation>
    <scope>NUCLEOTIDE SEQUENCE</scope>
    <source>
        <strain evidence="4">GMGI-L3</strain>
    </source>
</reference>
<protein>
    <submittedName>
        <fullName evidence="4">Arrestin-like 6</fullName>
    </submittedName>
</protein>
<dbReference type="PRINTS" id="PR00309">
    <property type="entry name" value="ARRESTIN"/>
</dbReference>
<dbReference type="InterPro" id="IPR011021">
    <property type="entry name" value="Arrestin-like_N"/>
</dbReference>
<dbReference type="Proteomes" id="UP000747542">
    <property type="component" value="Unassembled WGS sequence"/>
</dbReference>
<evidence type="ECO:0000259" key="3">
    <source>
        <dbReference type="SMART" id="SM01017"/>
    </source>
</evidence>
<dbReference type="GO" id="GO:0002031">
    <property type="term" value="P:G protein-coupled receptor internalization"/>
    <property type="evidence" value="ECO:0007669"/>
    <property type="project" value="TreeGrafter"/>
</dbReference>
<dbReference type="InterPro" id="IPR014753">
    <property type="entry name" value="Arrestin_N"/>
</dbReference>
<dbReference type="AlphaFoldDB" id="A0A8J5KCN3"/>
<dbReference type="InterPro" id="IPR000698">
    <property type="entry name" value="Arrestin"/>
</dbReference>
<gene>
    <name evidence="4" type="primary">Arr-L6</name>
    <name evidence="4" type="ORF">Hamer_G025489</name>
</gene>
<dbReference type="InterPro" id="IPR014752">
    <property type="entry name" value="Arrestin-like_C"/>
</dbReference>
<keyword evidence="5" id="KW-1185">Reference proteome</keyword>
<feature type="non-terminal residue" evidence="4">
    <location>
        <position position="1130"/>
    </location>
</feature>
<dbReference type="EMBL" id="JAHLQT010017458">
    <property type="protein sequence ID" value="KAG7169300.1"/>
    <property type="molecule type" value="Genomic_DNA"/>
</dbReference>
<feature type="domain" description="Arrestin C-terminal-like" evidence="3">
    <location>
        <begin position="181"/>
        <end position="339"/>
    </location>
</feature>
<feature type="domain" description="Arrestin C-terminal-like" evidence="3">
    <location>
        <begin position="940"/>
        <end position="1098"/>
    </location>
</feature>
<dbReference type="GO" id="GO:0001664">
    <property type="term" value="F:G protein-coupled receptor binding"/>
    <property type="evidence" value="ECO:0007669"/>
    <property type="project" value="TreeGrafter"/>
</dbReference>
<dbReference type="GO" id="GO:0016060">
    <property type="term" value="P:negative regulation of phospholipase C-activating phototransduction signaling pathway"/>
    <property type="evidence" value="ECO:0007669"/>
    <property type="project" value="UniProtKB-ARBA"/>
</dbReference>
<organism evidence="4 5">
    <name type="scientific">Homarus americanus</name>
    <name type="common">American lobster</name>
    <dbReference type="NCBI Taxonomy" id="6706"/>
    <lineage>
        <taxon>Eukaryota</taxon>
        <taxon>Metazoa</taxon>
        <taxon>Ecdysozoa</taxon>
        <taxon>Arthropoda</taxon>
        <taxon>Crustacea</taxon>
        <taxon>Multicrustacea</taxon>
        <taxon>Malacostraca</taxon>
        <taxon>Eumalacostraca</taxon>
        <taxon>Eucarida</taxon>
        <taxon>Decapoda</taxon>
        <taxon>Pleocyemata</taxon>
        <taxon>Astacidea</taxon>
        <taxon>Nephropoidea</taxon>
        <taxon>Nephropidae</taxon>
        <taxon>Homarus</taxon>
    </lineage>
</organism>
<dbReference type="InterPro" id="IPR014756">
    <property type="entry name" value="Ig_E-set"/>
</dbReference>
<dbReference type="Gene3D" id="2.60.40.640">
    <property type="match status" value="3"/>
</dbReference>
<dbReference type="InterPro" id="IPR017864">
    <property type="entry name" value="Arrestin_CS"/>
</dbReference>
<comment type="similarity">
    <text evidence="1">Belongs to the arrestin family.</text>
</comment>
<comment type="caution">
    <text evidence="4">The sequence shown here is derived from an EMBL/GenBank/DDBJ whole genome shotgun (WGS) entry which is preliminary data.</text>
</comment>
<dbReference type="InterPro" id="IPR011022">
    <property type="entry name" value="Arrestin_C-like"/>
</dbReference>
<dbReference type="Gene3D" id="2.60.40.840">
    <property type="match status" value="3"/>
</dbReference>
<feature type="domain" description="Arrestin C-terminal-like" evidence="3">
    <location>
        <begin position="553"/>
        <end position="711"/>
    </location>
</feature>
<accession>A0A8J5KCN3</accession>
<evidence type="ECO:0000313" key="4">
    <source>
        <dbReference type="EMBL" id="KAG7169300.1"/>
    </source>
</evidence>
<dbReference type="PROSITE" id="PS00295">
    <property type="entry name" value="ARRESTINS"/>
    <property type="match status" value="3"/>
</dbReference>